<sequence length="239" mass="27753">MPVDIKILEYYFWKQYTIKHKIKKVKKQLALEPIAAKIDEYNRVLINSNEEDFSKQTFTVFDLETTGFFPELGDEIISIGAVKIKNNKVIYADTFYKLVKPLSKVSKLTKQLTGLTNTELNQSSYFPEILYDFLEFSEESILVAHPATFDIPFLRSSIKAWNLPYFSPISIDSHSLANSLHPSQNNYLDHLIKKYHIKQRKRHHALNDSIMTAEIFEKLLEECKKNSSSLTELITLNNL</sequence>
<gene>
    <name evidence="5" type="ORF">SAMN05216565_103404</name>
</gene>
<dbReference type="RefSeq" id="WP_090852358.1">
    <property type="nucleotide sequence ID" value="NZ_FNJU01000003.1"/>
</dbReference>
<feature type="domain" description="Exonuclease" evidence="4">
    <location>
        <begin position="57"/>
        <end position="225"/>
    </location>
</feature>
<organism evidence="5 6">
    <name type="scientific">Litchfieldia salsa</name>
    <dbReference type="NCBI Taxonomy" id="930152"/>
    <lineage>
        <taxon>Bacteria</taxon>
        <taxon>Bacillati</taxon>
        <taxon>Bacillota</taxon>
        <taxon>Bacilli</taxon>
        <taxon>Bacillales</taxon>
        <taxon>Bacillaceae</taxon>
        <taxon>Litchfieldia</taxon>
    </lineage>
</organism>
<dbReference type="SUPFAM" id="SSF53098">
    <property type="entry name" value="Ribonuclease H-like"/>
    <property type="match status" value="1"/>
</dbReference>
<evidence type="ECO:0000256" key="1">
    <source>
        <dbReference type="ARBA" id="ARBA00022722"/>
    </source>
</evidence>
<dbReference type="AlphaFoldDB" id="A0A1H0TBP5"/>
<dbReference type="InterPro" id="IPR036397">
    <property type="entry name" value="RNaseH_sf"/>
</dbReference>
<keyword evidence="1" id="KW-0540">Nuclease</keyword>
<dbReference type="EMBL" id="FNJU01000003">
    <property type="protein sequence ID" value="SDP51483.1"/>
    <property type="molecule type" value="Genomic_DNA"/>
</dbReference>
<dbReference type="GO" id="GO:0006260">
    <property type="term" value="P:DNA replication"/>
    <property type="evidence" value="ECO:0007669"/>
    <property type="project" value="InterPro"/>
</dbReference>
<keyword evidence="3" id="KW-0269">Exonuclease</keyword>
<dbReference type="GO" id="GO:0003887">
    <property type="term" value="F:DNA-directed DNA polymerase activity"/>
    <property type="evidence" value="ECO:0007669"/>
    <property type="project" value="InterPro"/>
</dbReference>
<dbReference type="FunFam" id="3.30.420.10:FF:000045">
    <property type="entry name" value="3'-5' exonuclease DinG"/>
    <property type="match status" value="1"/>
</dbReference>
<dbReference type="Pfam" id="PF00929">
    <property type="entry name" value="RNase_T"/>
    <property type="match status" value="1"/>
</dbReference>
<protein>
    <submittedName>
        <fullName evidence="5">DNA polymerase-3 subunit epsilon/DNA polymerase-3 subunit alpha</fullName>
    </submittedName>
</protein>
<name>A0A1H0TBP5_9BACI</name>
<proteinExistence type="predicted"/>
<dbReference type="InterPro" id="IPR012337">
    <property type="entry name" value="RNaseH-like_sf"/>
</dbReference>
<evidence type="ECO:0000313" key="5">
    <source>
        <dbReference type="EMBL" id="SDP51483.1"/>
    </source>
</evidence>
<dbReference type="OrthoDB" id="9804290at2"/>
<dbReference type="InterPro" id="IPR013520">
    <property type="entry name" value="Ribonucl_H"/>
</dbReference>
<evidence type="ECO:0000313" key="6">
    <source>
        <dbReference type="Proteomes" id="UP000199159"/>
    </source>
</evidence>
<evidence type="ECO:0000259" key="4">
    <source>
        <dbReference type="SMART" id="SM00479"/>
    </source>
</evidence>
<dbReference type="STRING" id="930152.SAMN05216565_103404"/>
<dbReference type="Gene3D" id="3.30.420.10">
    <property type="entry name" value="Ribonuclease H-like superfamily/Ribonuclease H"/>
    <property type="match status" value="1"/>
</dbReference>
<accession>A0A1H0TBP5</accession>
<dbReference type="NCBIfam" id="TIGR00573">
    <property type="entry name" value="dnaq"/>
    <property type="match status" value="1"/>
</dbReference>
<dbReference type="GO" id="GO:0003677">
    <property type="term" value="F:DNA binding"/>
    <property type="evidence" value="ECO:0007669"/>
    <property type="project" value="InterPro"/>
</dbReference>
<dbReference type="GO" id="GO:0005829">
    <property type="term" value="C:cytosol"/>
    <property type="evidence" value="ECO:0007669"/>
    <property type="project" value="TreeGrafter"/>
</dbReference>
<reference evidence="6" key="1">
    <citation type="submission" date="2016-10" db="EMBL/GenBank/DDBJ databases">
        <authorList>
            <person name="Varghese N."/>
            <person name="Submissions S."/>
        </authorList>
    </citation>
    <scope>NUCLEOTIDE SEQUENCE [LARGE SCALE GENOMIC DNA]</scope>
    <source>
        <strain evidence="6">IBRC-M10078</strain>
    </source>
</reference>
<keyword evidence="6" id="KW-1185">Reference proteome</keyword>
<dbReference type="Proteomes" id="UP000199159">
    <property type="component" value="Unassembled WGS sequence"/>
</dbReference>
<dbReference type="GO" id="GO:0008408">
    <property type="term" value="F:3'-5' exonuclease activity"/>
    <property type="evidence" value="ECO:0007669"/>
    <property type="project" value="TreeGrafter"/>
</dbReference>
<dbReference type="SMART" id="SM00479">
    <property type="entry name" value="EXOIII"/>
    <property type="match status" value="1"/>
</dbReference>
<dbReference type="PANTHER" id="PTHR30231:SF4">
    <property type="entry name" value="PROTEIN NEN2"/>
    <property type="match status" value="1"/>
</dbReference>
<dbReference type="CDD" id="cd06127">
    <property type="entry name" value="DEDDh"/>
    <property type="match status" value="1"/>
</dbReference>
<dbReference type="PANTHER" id="PTHR30231">
    <property type="entry name" value="DNA POLYMERASE III SUBUNIT EPSILON"/>
    <property type="match status" value="1"/>
</dbReference>
<evidence type="ECO:0000256" key="2">
    <source>
        <dbReference type="ARBA" id="ARBA00022801"/>
    </source>
</evidence>
<keyword evidence="2" id="KW-0378">Hydrolase</keyword>
<evidence type="ECO:0000256" key="3">
    <source>
        <dbReference type="ARBA" id="ARBA00022839"/>
    </source>
</evidence>
<dbReference type="InterPro" id="IPR006054">
    <property type="entry name" value="DnaQ"/>
</dbReference>